<dbReference type="AlphaFoldDB" id="C8NFZ9"/>
<dbReference type="Proteomes" id="UP000005926">
    <property type="component" value="Unassembled WGS sequence"/>
</dbReference>
<dbReference type="NCBIfam" id="TIGR00350">
    <property type="entry name" value="lytR_cpsA_psr"/>
    <property type="match status" value="1"/>
</dbReference>
<keyword evidence="3" id="KW-1133">Transmembrane helix</keyword>
<gene>
    <name evidence="5" type="primary">lytR</name>
    <name evidence="5" type="ORF">HMPREF0444_0844</name>
</gene>
<dbReference type="HOGENOM" id="CLU_016455_2_0_9"/>
<dbReference type="Gene3D" id="3.40.630.190">
    <property type="entry name" value="LCP protein"/>
    <property type="match status" value="1"/>
</dbReference>
<evidence type="ECO:0000313" key="5">
    <source>
        <dbReference type="EMBL" id="EEW37485.1"/>
    </source>
</evidence>
<dbReference type="EMBL" id="ACKZ01000016">
    <property type="protein sequence ID" value="EEW37485.1"/>
    <property type="molecule type" value="Genomic_DNA"/>
</dbReference>
<reference evidence="5 6" key="1">
    <citation type="submission" date="2009-08" db="EMBL/GenBank/DDBJ databases">
        <authorList>
            <person name="Muzny D."/>
            <person name="Qin X."/>
            <person name="Deng J."/>
            <person name="Jiang H."/>
            <person name="Liu Y."/>
            <person name="Qu J."/>
            <person name="Song X.-Z."/>
            <person name="Zhang L."/>
            <person name="Thornton R."/>
            <person name="Coyle M."/>
            <person name="Francisco L."/>
            <person name="Jackson L."/>
            <person name="Javaid M."/>
            <person name="Korchina V."/>
            <person name="Kovar C."/>
            <person name="Mata R."/>
            <person name="Mathew T."/>
            <person name="Ngo R."/>
            <person name="Nguyen L."/>
            <person name="Nguyen N."/>
            <person name="Okwuonu G."/>
            <person name="Ongeri F."/>
            <person name="Pham C."/>
            <person name="Simmons D."/>
            <person name="Wilczek-Boney K."/>
            <person name="Hale W."/>
            <person name="Jakkamsetti A."/>
            <person name="Pham P."/>
            <person name="Ruth R."/>
            <person name="San Lucas F."/>
            <person name="Warren J."/>
            <person name="Zhang J."/>
            <person name="Zhao Z."/>
            <person name="Zhou C."/>
            <person name="Zhu D."/>
            <person name="Lee S."/>
            <person name="Bess C."/>
            <person name="Blankenburg K."/>
            <person name="Forbes L."/>
            <person name="Fu Q."/>
            <person name="Gubbala S."/>
            <person name="Hirani K."/>
            <person name="Jayaseelan J.C."/>
            <person name="Lara F."/>
            <person name="Munidasa M."/>
            <person name="Palculict T."/>
            <person name="Patil S."/>
            <person name="Pu L.-L."/>
            <person name="Saada N."/>
            <person name="Tang L."/>
            <person name="Weissenberger G."/>
            <person name="Zhu Y."/>
            <person name="Hemphill L."/>
            <person name="Shang Y."/>
            <person name="Youmans B."/>
            <person name="Ayvaz T."/>
            <person name="Ross M."/>
            <person name="Santibanez J."/>
            <person name="Aqrawi P."/>
            <person name="Gross S."/>
            <person name="Joshi V."/>
            <person name="Fowler G."/>
            <person name="Nazareth L."/>
            <person name="Reid J."/>
            <person name="Worley K."/>
            <person name="Petrosino J."/>
            <person name="Highlander S."/>
            <person name="Gibbs R."/>
        </authorList>
    </citation>
    <scope>NUCLEOTIDE SEQUENCE [LARGE SCALE GENOMIC DNA]</scope>
    <source>
        <strain evidence="5 6">ATCC 49175</strain>
    </source>
</reference>
<keyword evidence="3" id="KW-0472">Membrane</keyword>
<feature type="region of interest" description="Disordered" evidence="2">
    <location>
        <begin position="328"/>
        <end position="449"/>
    </location>
</feature>
<name>C8NFZ9_9LACT</name>
<feature type="transmembrane region" description="Helical" evidence="3">
    <location>
        <begin position="21"/>
        <end position="43"/>
    </location>
</feature>
<sequence length="449" mass="50193">MRVNEEKISNRRKQRKSQKNRKIILTVAIAIVAVLIAGVAYAWSRISQAEDAIHQKVDTMQLRDKELTDDSSFSVLLLGIDNGAYGRDTEVGRSDTMLLVTVNPKQKKTTMISIPRDSYTEIIGYGTFDKLNHAYAFGKEKFAINSVQNMLNIPIDYYVTVDMQGLMGLVNAVGGLEITPALTFTYEDESFTEGVTRHVDGEAALRYARMRYDDPEGDTGRQKRQQYVIQKLVEKLLSLGSVTKYEEILKTLENSVKTNFTVEKLFQIVQTHKEALQHFETDTINGDGAMINGIYYFVIPEEEKVRISNILRKSLDLETISELQHIETKETQSTVDIQKNAPQQSSPVQEKEDTYVEPNVTPNYNYNYNNNNNYNNSNSNNNAEENDATPSTPSSAADTSAATPVAPATRAPEVTAAPEQPQTQVPATQAAPVTQEPVKPTQPTKNQNP</sequence>
<keyword evidence="6" id="KW-1185">Reference proteome</keyword>
<dbReference type="PANTHER" id="PTHR33392:SF6">
    <property type="entry name" value="POLYISOPRENYL-TEICHOIC ACID--PEPTIDOGLYCAN TEICHOIC ACID TRANSFERASE TAGU"/>
    <property type="match status" value="1"/>
</dbReference>
<evidence type="ECO:0000256" key="3">
    <source>
        <dbReference type="SAM" id="Phobius"/>
    </source>
</evidence>
<feature type="compositionally biased region" description="Polar residues" evidence="2">
    <location>
        <begin position="331"/>
        <end position="348"/>
    </location>
</feature>
<dbReference type="GeneID" id="78412818"/>
<proteinExistence type="inferred from homology"/>
<feature type="domain" description="Cell envelope-related transcriptional attenuator" evidence="4">
    <location>
        <begin position="93"/>
        <end position="237"/>
    </location>
</feature>
<dbReference type="RefSeq" id="WP_005606809.1">
    <property type="nucleotide sequence ID" value="NZ_CP102283.1"/>
</dbReference>
<protein>
    <submittedName>
        <fullName evidence="5">Cell envelope-like function transcriptional attenuator common domain protein</fullName>
    </submittedName>
</protein>
<evidence type="ECO:0000256" key="1">
    <source>
        <dbReference type="ARBA" id="ARBA00006068"/>
    </source>
</evidence>
<dbReference type="InterPro" id="IPR004474">
    <property type="entry name" value="LytR_CpsA_psr"/>
</dbReference>
<dbReference type="Pfam" id="PF03816">
    <property type="entry name" value="LytR_cpsA_psr"/>
    <property type="match status" value="1"/>
</dbReference>
<accession>C8NFZ9</accession>
<dbReference type="PANTHER" id="PTHR33392">
    <property type="entry name" value="POLYISOPRENYL-TEICHOIC ACID--PEPTIDOGLYCAN TEICHOIC ACID TRANSFERASE TAGU"/>
    <property type="match status" value="1"/>
</dbReference>
<dbReference type="eggNOG" id="COG1316">
    <property type="taxonomic scope" value="Bacteria"/>
</dbReference>
<dbReference type="STRING" id="638301.HMPREF0444_0844"/>
<feature type="compositionally biased region" description="Low complexity" evidence="2">
    <location>
        <begin position="363"/>
        <end position="435"/>
    </location>
</feature>
<evidence type="ECO:0000313" key="6">
    <source>
        <dbReference type="Proteomes" id="UP000005926"/>
    </source>
</evidence>
<evidence type="ECO:0000259" key="4">
    <source>
        <dbReference type="Pfam" id="PF03816"/>
    </source>
</evidence>
<comment type="similarity">
    <text evidence="1">Belongs to the LytR/CpsA/Psr (LCP) family.</text>
</comment>
<dbReference type="InterPro" id="IPR050922">
    <property type="entry name" value="LytR/CpsA/Psr_CW_biosynth"/>
</dbReference>
<evidence type="ECO:0000256" key="2">
    <source>
        <dbReference type="SAM" id="MobiDB-lite"/>
    </source>
</evidence>
<comment type="caution">
    <text evidence="5">The sequence shown here is derived from an EMBL/GenBank/DDBJ whole genome shotgun (WGS) entry which is preliminary data.</text>
</comment>
<organism evidence="5 6">
    <name type="scientific">Granulicatella adiacens ATCC 49175</name>
    <dbReference type="NCBI Taxonomy" id="638301"/>
    <lineage>
        <taxon>Bacteria</taxon>
        <taxon>Bacillati</taxon>
        <taxon>Bacillota</taxon>
        <taxon>Bacilli</taxon>
        <taxon>Lactobacillales</taxon>
        <taxon>Carnobacteriaceae</taxon>
        <taxon>Granulicatella</taxon>
    </lineage>
</organism>
<keyword evidence="3" id="KW-0812">Transmembrane</keyword>